<name>A0A5N7CAF2_PETAA</name>
<gene>
    <name evidence="2" type="ORF">BDV23DRAFT_182842</name>
</gene>
<evidence type="ECO:0000256" key="1">
    <source>
        <dbReference type="SAM" id="Phobius"/>
    </source>
</evidence>
<keyword evidence="1" id="KW-1133">Transmembrane helix</keyword>
<feature type="transmembrane region" description="Helical" evidence="1">
    <location>
        <begin position="87"/>
        <end position="107"/>
    </location>
</feature>
<keyword evidence="1" id="KW-0472">Membrane</keyword>
<accession>A0A5N7CAF2</accession>
<dbReference type="AlphaFoldDB" id="A0A5N7CAF2"/>
<protein>
    <submittedName>
        <fullName evidence="2">Uncharacterized protein</fullName>
    </submittedName>
</protein>
<sequence length="179" mass="20085">MTLERLIWVSDLTLNIRATGWSHGGDKCLPFRHPRPYRVGEPFKITQPYWALREDRKRIRNRCAVVMLFVYVWLDAFQLLNTEDGSPVWPTIMSVFDILGIPLSPVIRQDMPGLICAIASVVSLALLLEAIHAFSIAVGVCLLTSTSLGTWGEAWMYPPLTGSRQLSKFNVQGLTLTSP</sequence>
<dbReference type="EMBL" id="ML735248">
    <property type="protein sequence ID" value="KAE8391131.1"/>
    <property type="molecule type" value="Genomic_DNA"/>
</dbReference>
<feature type="transmembrane region" description="Helical" evidence="1">
    <location>
        <begin position="63"/>
        <end position="81"/>
    </location>
</feature>
<feature type="transmembrane region" description="Helical" evidence="1">
    <location>
        <begin position="114"/>
        <end position="138"/>
    </location>
</feature>
<dbReference type="Proteomes" id="UP000326877">
    <property type="component" value="Unassembled WGS sequence"/>
</dbReference>
<reference evidence="2" key="1">
    <citation type="submission" date="2019-04" db="EMBL/GenBank/DDBJ databases">
        <title>Friends and foes A comparative genomics studyof 23 Aspergillus species from section Flavi.</title>
        <authorList>
            <consortium name="DOE Joint Genome Institute"/>
            <person name="Kjaerbolling I."/>
            <person name="Vesth T."/>
            <person name="Frisvad J.C."/>
            <person name="Nybo J.L."/>
            <person name="Theobald S."/>
            <person name="Kildgaard S."/>
            <person name="Isbrandt T."/>
            <person name="Kuo A."/>
            <person name="Sato A."/>
            <person name="Lyhne E.K."/>
            <person name="Kogle M.E."/>
            <person name="Wiebenga A."/>
            <person name="Kun R.S."/>
            <person name="Lubbers R.J."/>
            <person name="Makela M.R."/>
            <person name="Barry K."/>
            <person name="Chovatia M."/>
            <person name="Clum A."/>
            <person name="Daum C."/>
            <person name="Haridas S."/>
            <person name="He G."/>
            <person name="LaButti K."/>
            <person name="Lipzen A."/>
            <person name="Mondo S."/>
            <person name="Riley R."/>
            <person name="Salamov A."/>
            <person name="Simmons B.A."/>
            <person name="Magnuson J.K."/>
            <person name="Henrissat B."/>
            <person name="Mortensen U.H."/>
            <person name="Larsen T.O."/>
            <person name="Devries R.P."/>
            <person name="Grigoriev I.V."/>
            <person name="Machida M."/>
            <person name="Baker S.E."/>
            <person name="Andersen M.R."/>
        </authorList>
    </citation>
    <scope>NUCLEOTIDE SEQUENCE [LARGE SCALE GENOMIC DNA]</scope>
    <source>
        <strain evidence="2">IBT 14317</strain>
    </source>
</reference>
<organism evidence="2">
    <name type="scientific">Petromyces alliaceus</name>
    <name type="common">Aspergillus alliaceus</name>
    <dbReference type="NCBI Taxonomy" id="209559"/>
    <lineage>
        <taxon>Eukaryota</taxon>
        <taxon>Fungi</taxon>
        <taxon>Dikarya</taxon>
        <taxon>Ascomycota</taxon>
        <taxon>Pezizomycotina</taxon>
        <taxon>Eurotiomycetes</taxon>
        <taxon>Eurotiomycetidae</taxon>
        <taxon>Eurotiales</taxon>
        <taxon>Aspergillaceae</taxon>
        <taxon>Aspergillus</taxon>
        <taxon>Aspergillus subgen. Circumdati</taxon>
    </lineage>
</organism>
<keyword evidence="1" id="KW-0812">Transmembrane</keyword>
<dbReference type="OrthoDB" id="1077582at2759"/>
<evidence type="ECO:0000313" key="2">
    <source>
        <dbReference type="EMBL" id="KAE8391131.1"/>
    </source>
</evidence>
<proteinExistence type="predicted"/>